<dbReference type="PANTHER" id="PTHR38479">
    <property type="entry name" value="LMO0824 PROTEIN"/>
    <property type="match status" value="1"/>
</dbReference>
<gene>
    <name evidence="1" type="ORF">Aco04nite_88990</name>
</gene>
<comment type="caution">
    <text evidence="1">The sequence shown here is derived from an EMBL/GenBank/DDBJ whole genome shotgun (WGS) entry which is preliminary data.</text>
</comment>
<name>A0A919T3T0_9ACTN</name>
<keyword evidence="2" id="KW-1185">Reference proteome</keyword>
<evidence type="ECO:0008006" key="3">
    <source>
        <dbReference type="Google" id="ProtNLM"/>
    </source>
</evidence>
<organism evidence="1 2">
    <name type="scientific">Winogradskya consettensis</name>
    <dbReference type="NCBI Taxonomy" id="113560"/>
    <lineage>
        <taxon>Bacteria</taxon>
        <taxon>Bacillati</taxon>
        <taxon>Actinomycetota</taxon>
        <taxon>Actinomycetes</taxon>
        <taxon>Micromonosporales</taxon>
        <taxon>Micromonosporaceae</taxon>
        <taxon>Winogradskya</taxon>
    </lineage>
</organism>
<dbReference type="InterPro" id="IPR009351">
    <property type="entry name" value="AlkZ-like"/>
</dbReference>
<dbReference type="PANTHER" id="PTHR38479:SF2">
    <property type="entry name" value="WINGED HELIX DNA-BINDING DOMAIN-CONTAINING PROTEIN"/>
    <property type="match status" value="1"/>
</dbReference>
<dbReference type="EMBL" id="BOQP01000058">
    <property type="protein sequence ID" value="GIM83937.1"/>
    <property type="molecule type" value="Genomic_DNA"/>
</dbReference>
<sequence>MSLDQILRRRIERQFLGGERAKDAIAVARRLSGVHAQVAASAQAAVALRTATADLDRALYQDRTLVRTWAARGTLHLLPAEDLPTWVAAMSTRTRETTGSWLKYHGVTASQMTDIIAATPDVLGAEPLTREELATAIIETTGHDDLREPLTQGFGAILKPLAFRGLLCSGPPRGRNVTFVAPRAWLGDWEPVPTDEAVDRLALAYLDTYGPAGADEFARWFDLKPPLAKKSFARLELTADGLPADAEMPLGGETVHLLPAFDPYVVASTRQLDQMSSGPKSAVSRPQGWISPTLVVNGRIEGVWEERDGRPVITAFGRLPATVRRALPEGAVVSRD</sequence>
<evidence type="ECO:0000313" key="1">
    <source>
        <dbReference type="EMBL" id="GIM83937.1"/>
    </source>
</evidence>
<dbReference type="Proteomes" id="UP000680865">
    <property type="component" value="Unassembled WGS sequence"/>
</dbReference>
<proteinExistence type="predicted"/>
<reference evidence="1" key="1">
    <citation type="submission" date="2021-03" db="EMBL/GenBank/DDBJ databases">
        <title>Whole genome shotgun sequence of Actinoplanes consettensis NBRC 14913.</title>
        <authorList>
            <person name="Komaki H."/>
            <person name="Tamura T."/>
        </authorList>
    </citation>
    <scope>NUCLEOTIDE SEQUENCE</scope>
    <source>
        <strain evidence="1">NBRC 14913</strain>
    </source>
</reference>
<protein>
    <recommendedName>
        <fullName evidence="3">Winged helix DNA-binding domain-containing protein</fullName>
    </recommendedName>
</protein>
<accession>A0A919T3T0</accession>
<dbReference type="Pfam" id="PF06224">
    <property type="entry name" value="AlkZ-like"/>
    <property type="match status" value="1"/>
</dbReference>
<evidence type="ECO:0000313" key="2">
    <source>
        <dbReference type="Proteomes" id="UP000680865"/>
    </source>
</evidence>
<dbReference type="RefSeq" id="WP_213003210.1">
    <property type="nucleotide sequence ID" value="NZ_BAAATW010000004.1"/>
</dbReference>
<dbReference type="AlphaFoldDB" id="A0A919T3T0"/>